<organism evidence="3 4">
    <name type="scientific">Paenibacillus mucilaginosus 3016</name>
    <dbReference type="NCBI Taxonomy" id="1116391"/>
    <lineage>
        <taxon>Bacteria</taxon>
        <taxon>Bacillati</taxon>
        <taxon>Bacillota</taxon>
        <taxon>Bacilli</taxon>
        <taxon>Bacillales</taxon>
        <taxon>Paenibacillaceae</taxon>
        <taxon>Paenibacillus</taxon>
    </lineage>
</organism>
<protein>
    <submittedName>
        <fullName evidence="3">VanZ family protein</fullName>
    </submittedName>
</protein>
<dbReference type="PANTHER" id="PTHR36834:SF1">
    <property type="entry name" value="INTEGRAL MEMBRANE PROTEIN"/>
    <property type="match status" value="1"/>
</dbReference>
<sequence length="379" mass="42853">MLQAYLFPIAYAFMAFPVAALFFTLPFLLIQYRRYGYVNKVRAALLYLMLLYLMNALFLVMLPLPASRDNAPLPGGSLQLLPLHFIHDILAETKVNFAEPSTYGLLLQERALLQVLFNIGLTVPFGMFLRYYFRAAWLRCLLLSFGLSLFFEVTQVTGIYGYYASAYRIFDVDDLIANTFGGVVGFLLAEWLSGLLPRIEQLDKGVDVASKRVSYTRRAAAFTVDNLCLALVLPVLDYAGLPGAYWIATGVYFMLIPYVTDGRTFGKWLVRIQLRGAGGRVSLRDLFLRYGPLYWGYFGSLFAFRGAALEHTLYPWGPLVIQLLLFLASLMFFLHLLSRLFTKGSLLFYETLSGTSHRISWPAKQTAQQQPQPGTESDT</sequence>
<evidence type="ECO:0000313" key="3">
    <source>
        <dbReference type="EMBL" id="AFC31374.1"/>
    </source>
</evidence>
<dbReference type="STRING" id="1116391.PM3016_4628"/>
<keyword evidence="1" id="KW-0812">Transmembrane</keyword>
<accession>H6NDN4</accession>
<feature type="transmembrane region" description="Helical" evidence="1">
    <location>
        <begin position="219"/>
        <end position="239"/>
    </location>
</feature>
<dbReference type="KEGG" id="pmq:PM3016_4628"/>
<feature type="domain" description="VanZ-like" evidence="2">
    <location>
        <begin position="50"/>
        <end position="191"/>
    </location>
</feature>
<feature type="transmembrane region" description="Helical" evidence="1">
    <location>
        <begin position="111"/>
        <end position="133"/>
    </location>
</feature>
<dbReference type="Pfam" id="PF04892">
    <property type="entry name" value="VanZ"/>
    <property type="match status" value="1"/>
</dbReference>
<evidence type="ECO:0000313" key="4">
    <source>
        <dbReference type="Proteomes" id="UP000007523"/>
    </source>
</evidence>
<dbReference type="RefSeq" id="WP_014371099.1">
    <property type="nucleotide sequence ID" value="NC_016935.1"/>
</dbReference>
<dbReference type="InterPro" id="IPR053150">
    <property type="entry name" value="Teicoplanin_resist-assoc"/>
</dbReference>
<keyword evidence="1" id="KW-0472">Membrane</keyword>
<feature type="transmembrane region" description="Helical" evidence="1">
    <location>
        <begin position="286"/>
        <end position="304"/>
    </location>
</feature>
<dbReference type="AlphaFoldDB" id="H6NDN4"/>
<proteinExistence type="predicted"/>
<feature type="transmembrane region" description="Helical" evidence="1">
    <location>
        <begin position="140"/>
        <end position="163"/>
    </location>
</feature>
<name>H6NDN4_9BACL</name>
<dbReference type="Proteomes" id="UP000007523">
    <property type="component" value="Chromosome"/>
</dbReference>
<reference evidence="3 4" key="1">
    <citation type="journal article" date="2012" name="J. Bacteriol.">
        <title>Complete Genome Sequence of Paenibacillus mucilaginosus 3016, a Bacterium Functional as Microbial Fertilizer.</title>
        <authorList>
            <person name="Ma M."/>
            <person name="Wang Z."/>
            <person name="Li L."/>
            <person name="Jiang X."/>
            <person name="Guan D."/>
            <person name="Cao F."/>
            <person name="Chen H."/>
            <person name="Wang X."/>
            <person name="Shen D."/>
            <person name="Du B."/>
            <person name="Li J."/>
        </authorList>
    </citation>
    <scope>NUCLEOTIDE SEQUENCE [LARGE SCALE GENOMIC DNA]</scope>
    <source>
        <strain evidence="3 4">3016</strain>
    </source>
</reference>
<dbReference type="EMBL" id="CP003235">
    <property type="protein sequence ID" value="AFC31374.1"/>
    <property type="molecule type" value="Genomic_DNA"/>
</dbReference>
<feature type="transmembrane region" description="Helical" evidence="1">
    <location>
        <begin position="245"/>
        <end position="265"/>
    </location>
</feature>
<keyword evidence="1" id="KW-1133">Transmembrane helix</keyword>
<feature type="transmembrane region" description="Helical" evidence="1">
    <location>
        <begin position="316"/>
        <end position="337"/>
    </location>
</feature>
<dbReference type="PANTHER" id="PTHR36834">
    <property type="entry name" value="MEMBRANE PROTEIN-RELATED"/>
    <property type="match status" value="1"/>
</dbReference>
<keyword evidence="4" id="KW-1185">Reference proteome</keyword>
<feature type="transmembrane region" description="Helical" evidence="1">
    <location>
        <begin position="175"/>
        <end position="199"/>
    </location>
</feature>
<dbReference type="InterPro" id="IPR006976">
    <property type="entry name" value="VanZ-like"/>
</dbReference>
<gene>
    <name evidence="3" type="ORF">PM3016_4628</name>
</gene>
<dbReference type="HOGENOM" id="CLU_042608_1_0_9"/>
<feature type="transmembrane region" description="Helical" evidence="1">
    <location>
        <begin position="6"/>
        <end position="32"/>
    </location>
</feature>
<feature type="transmembrane region" description="Helical" evidence="1">
    <location>
        <begin position="44"/>
        <end position="64"/>
    </location>
</feature>
<dbReference type="InterPro" id="IPR021192">
    <property type="entry name" value="UCP031578_Vanz/RDD"/>
</dbReference>
<dbReference type="PIRSF" id="PIRSF031578">
    <property type="entry name" value="Uncharacterised_Vanz_RDD-cont"/>
    <property type="match status" value="1"/>
</dbReference>
<evidence type="ECO:0000259" key="2">
    <source>
        <dbReference type="Pfam" id="PF04892"/>
    </source>
</evidence>
<evidence type="ECO:0000256" key="1">
    <source>
        <dbReference type="SAM" id="Phobius"/>
    </source>
</evidence>